<accession>A0A0N9IJ05</accession>
<keyword evidence="3" id="KW-1185">Reference proteome</keyword>
<dbReference type="PANTHER" id="PTHR30543:SF21">
    <property type="entry name" value="NAD(P)H-DEPENDENT FMN REDUCTASE LOT6"/>
    <property type="match status" value="1"/>
</dbReference>
<dbReference type="SUPFAM" id="SSF52218">
    <property type="entry name" value="Flavoproteins"/>
    <property type="match status" value="1"/>
</dbReference>
<gene>
    <name evidence="2" type="ORF">AOZ06_22600</name>
</gene>
<feature type="domain" description="NADPH-dependent FMN reductase-like" evidence="1">
    <location>
        <begin position="15"/>
        <end position="161"/>
    </location>
</feature>
<name>A0A0N9IJ05_9PSEU</name>
<evidence type="ECO:0000259" key="1">
    <source>
        <dbReference type="Pfam" id="PF03358"/>
    </source>
</evidence>
<evidence type="ECO:0000313" key="3">
    <source>
        <dbReference type="Proteomes" id="UP000063699"/>
    </source>
</evidence>
<dbReference type="KEGG" id="kphy:AOZ06_22600"/>
<dbReference type="OrthoDB" id="9812295at2"/>
<evidence type="ECO:0000313" key="2">
    <source>
        <dbReference type="EMBL" id="ALG14980.1"/>
    </source>
</evidence>
<dbReference type="EMBL" id="CP012752">
    <property type="protein sequence ID" value="ALG14980.1"/>
    <property type="molecule type" value="Genomic_DNA"/>
</dbReference>
<dbReference type="GO" id="GO:0010181">
    <property type="term" value="F:FMN binding"/>
    <property type="evidence" value="ECO:0007669"/>
    <property type="project" value="TreeGrafter"/>
</dbReference>
<dbReference type="Gene3D" id="3.40.50.360">
    <property type="match status" value="1"/>
</dbReference>
<sequence>MTTAAPPDTRDDRIRLGVIIGSIRDGRFGPTVARWFAGRAGRRDDIDLDLIDLAEAWLPDVLSYNAVDPDGDRPQPVRTLAPWLAAADAFVIVTPEYNHSFPGSLKTAIDWFREEWRAKPVGFVSYGGVAGGLRAVEQLRLVFAELDAVTVRETVSFHNHTDQFGTDGKPRDSETFDAAADLLLGRLGWWARALRDHRAKHPFGR</sequence>
<proteinExistence type="predicted"/>
<dbReference type="InterPro" id="IPR029039">
    <property type="entry name" value="Flavoprotein-like_sf"/>
</dbReference>
<dbReference type="GO" id="GO:0005829">
    <property type="term" value="C:cytosol"/>
    <property type="evidence" value="ECO:0007669"/>
    <property type="project" value="TreeGrafter"/>
</dbReference>
<dbReference type="InterPro" id="IPR005025">
    <property type="entry name" value="FMN_Rdtase-like_dom"/>
</dbReference>
<dbReference type="AlphaFoldDB" id="A0A0N9IJ05"/>
<dbReference type="Proteomes" id="UP000063699">
    <property type="component" value="Chromosome"/>
</dbReference>
<organism evidence="2 3">
    <name type="scientific">Kibdelosporangium phytohabitans</name>
    <dbReference type="NCBI Taxonomy" id="860235"/>
    <lineage>
        <taxon>Bacteria</taxon>
        <taxon>Bacillati</taxon>
        <taxon>Actinomycetota</taxon>
        <taxon>Actinomycetes</taxon>
        <taxon>Pseudonocardiales</taxon>
        <taxon>Pseudonocardiaceae</taxon>
        <taxon>Kibdelosporangium</taxon>
    </lineage>
</organism>
<dbReference type="GO" id="GO:0016491">
    <property type="term" value="F:oxidoreductase activity"/>
    <property type="evidence" value="ECO:0007669"/>
    <property type="project" value="InterPro"/>
</dbReference>
<dbReference type="InterPro" id="IPR050712">
    <property type="entry name" value="NAD(P)H-dep_reductase"/>
</dbReference>
<reference evidence="2 3" key="1">
    <citation type="submission" date="2015-07" db="EMBL/GenBank/DDBJ databases">
        <title>Genome sequencing of Kibdelosporangium phytohabitans.</title>
        <authorList>
            <person name="Qin S."/>
            <person name="Xing K."/>
        </authorList>
    </citation>
    <scope>NUCLEOTIDE SEQUENCE [LARGE SCALE GENOMIC DNA]</scope>
    <source>
        <strain evidence="2 3">KLBMP1111</strain>
    </source>
</reference>
<dbReference type="STRING" id="860235.AOZ06_22600"/>
<protein>
    <recommendedName>
        <fullName evidence="1">NADPH-dependent FMN reductase-like domain-containing protein</fullName>
    </recommendedName>
</protein>
<dbReference type="Pfam" id="PF03358">
    <property type="entry name" value="FMN_red"/>
    <property type="match status" value="1"/>
</dbReference>
<dbReference type="PANTHER" id="PTHR30543">
    <property type="entry name" value="CHROMATE REDUCTASE"/>
    <property type="match status" value="1"/>
</dbReference>